<dbReference type="EMBL" id="OE179946">
    <property type="protein sequence ID" value="CAD7570197.1"/>
    <property type="molecule type" value="Genomic_DNA"/>
</dbReference>
<name>A0A7R9P4R9_TIMCA</name>
<protein>
    <submittedName>
        <fullName evidence="1">(California timema) hypothetical protein</fullName>
    </submittedName>
</protein>
<sequence length="331" mass="37399">MKVFFWNIFFAHNCTNNTCVLKVLGVQLCCSTKLITTEMIDVWVDKIFIFTVFITKPCAATGDPNLVRHRERGVDAAKDHNGGLTLTAFLGTLVYHAKPHNSVVVAHHLQEQKLRQFPLQLHHEWEKFLIARWKRSPLFFSIPSLEANIDVGPLSVGIGSRQDTLPNDVQTENIDMASVFEAFDFEKVKADKATNEAMQQLCEEEKDGKEDVATGYGECRNKETCRIENRASTSLLRTEKDFSKAYEIILRESMYKVLQEVKIPPKIGRIIRALTGTTKVKPSASQHLAIVLREGRVWMPALPTWVVKPMAAPHEINIPYGEPDKPEGAKT</sequence>
<gene>
    <name evidence="1" type="ORF">TCMB3V08_LOCUS2902</name>
</gene>
<dbReference type="AlphaFoldDB" id="A0A7R9P4R9"/>
<organism evidence="1">
    <name type="scientific">Timema californicum</name>
    <name type="common">California timema</name>
    <name type="synonym">Walking stick</name>
    <dbReference type="NCBI Taxonomy" id="61474"/>
    <lineage>
        <taxon>Eukaryota</taxon>
        <taxon>Metazoa</taxon>
        <taxon>Ecdysozoa</taxon>
        <taxon>Arthropoda</taxon>
        <taxon>Hexapoda</taxon>
        <taxon>Insecta</taxon>
        <taxon>Pterygota</taxon>
        <taxon>Neoptera</taxon>
        <taxon>Polyneoptera</taxon>
        <taxon>Phasmatodea</taxon>
        <taxon>Timematodea</taxon>
        <taxon>Timematoidea</taxon>
        <taxon>Timematidae</taxon>
        <taxon>Timema</taxon>
    </lineage>
</organism>
<proteinExistence type="predicted"/>
<evidence type="ECO:0000313" key="1">
    <source>
        <dbReference type="EMBL" id="CAD7570197.1"/>
    </source>
</evidence>
<reference evidence="1" key="1">
    <citation type="submission" date="2020-11" db="EMBL/GenBank/DDBJ databases">
        <authorList>
            <person name="Tran Van P."/>
        </authorList>
    </citation>
    <scope>NUCLEOTIDE SEQUENCE</scope>
</reference>
<accession>A0A7R9P4R9</accession>